<dbReference type="Gene3D" id="2.60.40.1170">
    <property type="entry name" value="Mu homology domain, subdomain B"/>
    <property type="match status" value="1"/>
</dbReference>
<reference evidence="5" key="1">
    <citation type="submission" date="2017-09" db="EMBL/GenBank/DDBJ databases">
        <title>Depth-based differentiation of microbial function through sediment-hosted aquifers and enrichment of novel symbionts in the deep terrestrial subsurface.</title>
        <authorList>
            <person name="Probst A.J."/>
            <person name="Ladd B."/>
            <person name="Jarett J.K."/>
            <person name="Geller-Mcgrath D.E."/>
            <person name="Sieber C.M.K."/>
            <person name="Emerson J.B."/>
            <person name="Anantharaman K."/>
            <person name="Thomas B.C."/>
            <person name="Malmstrom R."/>
            <person name="Stieglmeier M."/>
            <person name="Klingl A."/>
            <person name="Woyke T."/>
            <person name="Ryan C.M."/>
            <person name="Banfield J.F."/>
        </authorList>
    </citation>
    <scope>NUCLEOTIDE SEQUENCE [LARGE SCALE GENOMIC DNA]</scope>
</reference>
<dbReference type="InterPro" id="IPR001434">
    <property type="entry name" value="OmcB-like_DUF11"/>
</dbReference>
<name>A0A2H0UEJ5_9BACT</name>
<evidence type="ECO:0000256" key="2">
    <source>
        <dbReference type="SAM" id="Phobius"/>
    </source>
</evidence>
<gene>
    <name evidence="4" type="ORF">COU16_00450</name>
</gene>
<keyword evidence="2" id="KW-0812">Transmembrane</keyword>
<evidence type="ECO:0000313" key="5">
    <source>
        <dbReference type="Proteomes" id="UP000229344"/>
    </source>
</evidence>
<dbReference type="AlphaFoldDB" id="A0A2H0UEJ5"/>
<sequence length="708" mass="74801">MAETPKKKSATTRKVKPEAGEASKIDALSERLYARGAQNSQVVRRTKLERKTAPVARDWNESGVRKNAERQRAIRSIEAGNIARPRPITQQPAPKPKQPLFQQAATVAATQIERVKRSAARLEDSVTMSEEFMTYPTRSRKYRTKLLLGGVIFFAVMLILSGLFFVFGNNTISGANINVAVTGDFAVSAGEEMTIHIAISNDNDVNIDSATLVIGYPSGTQKADGSGKELYTERLPLESLKSGEVRNIETKAVVFGEENSEKSISVAVEYRISGSNSTFYKEADPYRFKISSSPVVILIDAPQTVTVGQDTTIVMTVGSNSPTSLDNVLVTVDYPSGFTFTSADPAPVSGSDTWRINTLDPESKTTITIHGTMNGAQGDKATFTASTGVSSSSDRFSLASLYSTNTFDIRVGSAFLDVAVTINGSSDEDITLGKGEEGSVRIDVLNTLDEAIYDGEVVVTFGGSAANGVVVNAGNGSYNASAHTITWDSGGVSSLGEIGPGKKSNVSFFVTIPDGVQSPELTLSVSVSGTHVSNRVPESLKDTKTRTIRVAGSASVSTEVSYGDKIFSNSGPVPPVAGDTTTYSVTFFVQNGGNALTGATLTATLPSYVAWKNKVTSGDDISFDQGSRTLIWNIGSIPAKGSTSASVQLGLTPSTAQVGKIPTLVESQQFKATDSFTSATTRSTSGAVNTVLLEKGEGSDSGTVRASE</sequence>
<dbReference type="Pfam" id="PF01345">
    <property type="entry name" value="DUF11"/>
    <property type="match status" value="1"/>
</dbReference>
<keyword evidence="2" id="KW-0472">Membrane</keyword>
<evidence type="ECO:0000313" key="4">
    <source>
        <dbReference type="EMBL" id="PIR84844.1"/>
    </source>
</evidence>
<keyword evidence="2" id="KW-1133">Transmembrane helix</keyword>
<evidence type="ECO:0000259" key="3">
    <source>
        <dbReference type="Pfam" id="PF01345"/>
    </source>
</evidence>
<feature type="domain" description="DUF11" evidence="3">
    <location>
        <begin position="302"/>
        <end position="387"/>
    </location>
</feature>
<feature type="region of interest" description="Disordered" evidence="1">
    <location>
        <begin position="1"/>
        <end position="23"/>
    </location>
</feature>
<evidence type="ECO:0000256" key="1">
    <source>
        <dbReference type="SAM" id="MobiDB-lite"/>
    </source>
</evidence>
<feature type="transmembrane region" description="Helical" evidence="2">
    <location>
        <begin position="146"/>
        <end position="167"/>
    </location>
</feature>
<dbReference type="Proteomes" id="UP000229344">
    <property type="component" value="Unassembled WGS sequence"/>
</dbReference>
<proteinExistence type="predicted"/>
<protein>
    <recommendedName>
        <fullName evidence="3">DUF11 domain-containing protein</fullName>
    </recommendedName>
</protein>
<accession>A0A2H0UEJ5</accession>
<dbReference type="EMBL" id="PFBI01000003">
    <property type="protein sequence ID" value="PIR84844.1"/>
    <property type="molecule type" value="Genomic_DNA"/>
</dbReference>
<comment type="caution">
    <text evidence="4">The sequence shown here is derived from an EMBL/GenBank/DDBJ whole genome shotgun (WGS) entry which is preliminary data.</text>
</comment>
<organism evidence="4 5">
    <name type="scientific">Candidatus Kaiserbacteria bacterium CG10_big_fil_rev_8_21_14_0_10_47_16</name>
    <dbReference type="NCBI Taxonomy" id="1974608"/>
    <lineage>
        <taxon>Bacteria</taxon>
        <taxon>Candidatus Kaiseribacteriota</taxon>
    </lineage>
</organism>